<gene>
    <name evidence="3" type="ORF">IAA31_03615</name>
</gene>
<accession>A0A9E2KNL8</accession>
<reference evidence="3" key="1">
    <citation type="journal article" date="2021" name="PeerJ">
        <title>Extensive microbial diversity within the chicken gut microbiome revealed by metagenomics and culture.</title>
        <authorList>
            <person name="Gilroy R."/>
            <person name="Ravi A."/>
            <person name="Getino M."/>
            <person name="Pursley I."/>
            <person name="Horton D.L."/>
            <person name="Alikhan N.F."/>
            <person name="Baker D."/>
            <person name="Gharbi K."/>
            <person name="Hall N."/>
            <person name="Watson M."/>
            <person name="Adriaenssens E.M."/>
            <person name="Foster-Nyarko E."/>
            <person name="Jarju S."/>
            <person name="Secka A."/>
            <person name="Antonio M."/>
            <person name="Oren A."/>
            <person name="Chaudhuri R.R."/>
            <person name="La Ragione R."/>
            <person name="Hildebrand F."/>
            <person name="Pallen M.J."/>
        </authorList>
    </citation>
    <scope>NUCLEOTIDE SEQUENCE</scope>
    <source>
        <strain evidence="3">687</strain>
    </source>
</reference>
<proteinExistence type="predicted"/>
<dbReference type="SUPFAM" id="SSF103473">
    <property type="entry name" value="MFS general substrate transporter"/>
    <property type="match status" value="1"/>
</dbReference>
<keyword evidence="2" id="KW-0812">Transmembrane</keyword>
<evidence type="ECO:0000256" key="1">
    <source>
        <dbReference type="SAM" id="MobiDB-lite"/>
    </source>
</evidence>
<feature type="region of interest" description="Disordered" evidence="1">
    <location>
        <begin position="206"/>
        <end position="241"/>
    </location>
</feature>
<feature type="transmembrane region" description="Helical" evidence="2">
    <location>
        <begin position="42"/>
        <end position="64"/>
    </location>
</feature>
<feature type="transmembrane region" description="Helical" evidence="2">
    <location>
        <begin position="99"/>
        <end position="117"/>
    </location>
</feature>
<dbReference type="EMBL" id="JAHLFG010000038">
    <property type="protein sequence ID" value="MBU3826559.1"/>
    <property type="molecule type" value="Genomic_DNA"/>
</dbReference>
<evidence type="ECO:0000313" key="3">
    <source>
        <dbReference type="EMBL" id="MBU3826559.1"/>
    </source>
</evidence>
<feature type="compositionally biased region" description="Low complexity" evidence="1">
    <location>
        <begin position="206"/>
        <end position="231"/>
    </location>
</feature>
<keyword evidence="2" id="KW-0472">Membrane</keyword>
<comment type="caution">
    <text evidence="3">The sequence shown here is derived from an EMBL/GenBank/DDBJ whole genome shotgun (WGS) entry which is preliminary data.</text>
</comment>
<reference evidence="3" key="2">
    <citation type="submission" date="2021-04" db="EMBL/GenBank/DDBJ databases">
        <authorList>
            <person name="Gilroy R."/>
        </authorList>
    </citation>
    <scope>NUCLEOTIDE SEQUENCE</scope>
    <source>
        <strain evidence="3">687</strain>
    </source>
</reference>
<organism evidence="3 4">
    <name type="scientific">Candidatus Anaerobiospirillum merdipullorum</name>
    <dbReference type="NCBI Taxonomy" id="2838450"/>
    <lineage>
        <taxon>Bacteria</taxon>
        <taxon>Pseudomonadati</taxon>
        <taxon>Pseudomonadota</taxon>
        <taxon>Gammaproteobacteria</taxon>
        <taxon>Aeromonadales</taxon>
        <taxon>Succinivibrionaceae</taxon>
        <taxon>Anaerobiospirillum</taxon>
    </lineage>
</organism>
<feature type="transmembrane region" description="Helical" evidence="2">
    <location>
        <begin position="12"/>
        <end position="36"/>
    </location>
</feature>
<name>A0A9E2KNL8_9GAMM</name>
<evidence type="ECO:0000256" key="2">
    <source>
        <dbReference type="SAM" id="Phobius"/>
    </source>
</evidence>
<evidence type="ECO:0000313" key="4">
    <source>
        <dbReference type="Proteomes" id="UP000824150"/>
    </source>
</evidence>
<feature type="transmembrane region" description="Helical" evidence="2">
    <location>
        <begin position="159"/>
        <end position="177"/>
    </location>
</feature>
<keyword evidence="2" id="KW-1133">Transmembrane helix</keyword>
<dbReference type="InterPro" id="IPR036259">
    <property type="entry name" value="MFS_trans_sf"/>
</dbReference>
<protein>
    <submittedName>
        <fullName evidence="3">Uncharacterized protein</fullName>
    </submittedName>
</protein>
<sequence>MASSFNLTKLCVFAAVGYICAGSMVAILAGLPLFAVYLESNLYVVAAVFVCAFLIATGAGIVLIRYLVPRYGAKNIYEQDILIYMIGMLFMALTMNKAMFLIGIFITFGALAVFFYENFTRQVNFARRGFPVALGLIGWALGPIICVLVIALFSSYGLLTARVLFAHFIVIGFWVWIQRLSLHEEYADAPKALLSKHVHHEDAKATVVATPTTETSAEPDATTATTPAGTDLQKPNDTTQA</sequence>
<dbReference type="Proteomes" id="UP000824150">
    <property type="component" value="Unassembled WGS sequence"/>
</dbReference>
<feature type="transmembrane region" description="Helical" evidence="2">
    <location>
        <begin position="129"/>
        <end position="153"/>
    </location>
</feature>
<dbReference type="AlphaFoldDB" id="A0A9E2KNL8"/>
<dbReference type="Gene3D" id="1.20.1250.20">
    <property type="entry name" value="MFS general substrate transporter like domains"/>
    <property type="match status" value="1"/>
</dbReference>